<organism evidence="10 11">
    <name type="scientific">Micromonospora rubida</name>
    <dbReference type="NCBI Taxonomy" id="2697657"/>
    <lineage>
        <taxon>Bacteria</taxon>
        <taxon>Bacillati</taxon>
        <taxon>Actinomycetota</taxon>
        <taxon>Actinomycetes</taxon>
        <taxon>Micromonosporales</taxon>
        <taxon>Micromonosporaceae</taxon>
        <taxon>Micromonospora</taxon>
    </lineage>
</organism>
<sequence>MESELRSIGELARASGLTISALRFYDRSGVLVPALVDPVTGYRWYADEQVAPARLVAGLRRVGMPLAEIAAAVRHRAEPAVLGRLLDAHLRRLEDGLADARRELSRVRALIDPEENSMTTRLTLSHVDLAAAIDAVRFAVGTDPDLPVLSAILLEAGDDGVRLVATDRHRLAVSRVSGRVDGPPVRTLVPVDLVDRVRALLDADAGSAAEAQLRLDGSAVTVAVAGREITGTALPYDFPDYRRLLHGHVTGAPTYRIPVDVPALRAALSGAAPALVREHEGVAVPVTVLGLDGRGALRVLDGDALADDDPGAVRVGVNGRYLLDALDAGDRGQLVLELDGPIAPLAVRRPDDADVFSILMPIRL</sequence>
<evidence type="ECO:0000256" key="2">
    <source>
        <dbReference type="ARBA" id="ARBA00010752"/>
    </source>
</evidence>
<evidence type="ECO:0000259" key="9">
    <source>
        <dbReference type="PROSITE" id="PS50937"/>
    </source>
</evidence>
<keyword evidence="6" id="KW-0235">DNA replication</keyword>
<dbReference type="Gene3D" id="1.10.1660.10">
    <property type="match status" value="1"/>
</dbReference>
<dbReference type="SUPFAM" id="SSF55979">
    <property type="entry name" value="DNA clamp"/>
    <property type="match status" value="2"/>
</dbReference>
<protein>
    <submittedName>
        <fullName evidence="10">MerR family transcriptional regulator</fullName>
    </submittedName>
</protein>
<dbReference type="EMBL" id="JBIRPU010000014">
    <property type="protein sequence ID" value="MFI0794944.1"/>
    <property type="molecule type" value="Genomic_DNA"/>
</dbReference>
<dbReference type="Pfam" id="PF13411">
    <property type="entry name" value="MerR_1"/>
    <property type="match status" value="1"/>
</dbReference>
<keyword evidence="3" id="KW-0963">Cytoplasm</keyword>
<dbReference type="PROSITE" id="PS00552">
    <property type="entry name" value="HTH_MERR_1"/>
    <property type="match status" value="1"/>
</dbReference>
<keyword evidence="11" id="KW-1185">Reference proteome</keyword>
<keyword evidence="5" id="KW-0548">Nucleotidyltransferase</keyword>
<dbReference type="InterPro" id="IPR009061">
    <property type="entry name" value="DNA-bd_dom_put_sf"/>
</dbReference>
<dbReference type="Pfam" id="PF02767">
    <property type="entry name" value="DNA_pol3_beta_2"/>
    <property type="match status" value="1"/>
</dbReference>
<dbReference type="SMART" id="SM00480">
    <property type="entry name" value="POL3Bc"/>
    <property type="match status" value="1"/>
</dbReference>
<dbReference type="PROSITE" id="PS50937">
    <property type="entry name" value="HTH_MERR_2"/>
    <property type="match status" value="1"/>
</dbReference>
<gene>
    <name evidence="10" type="ORF">ACH4OY_19985</name>
</gene>
<dbReference type="InterPro" id="IPR046938">
    <property type="entry name" value="DNA_clamp_sf"/>
</dbReference>
<name>A0ABW7SMM1_9ACTN</name>
<evidence type="ECO:0000256" key="6">
    <source>
        <dbReference type="ARBA" id="ARBA00022705"/>
    </source>
</evidence>
<evidence type="ECO:0000313" key="10">
    <source>
        <dbReference type="EMBL" id="MFI0794944.1"/>
    </source>
</evidence>
<dbReference type="PANTHER" id="PTHR30478">
    <property type="entry name" value="DNA POLYMERASE III SUBUNIT BETA"/>
    <property type="match status" value="1"/>
</dbReference>
<proteinExistence type="inferred from homology"/>
<comment type="caution">
    <text evidence="10">The sequence shown here is derived from an EMBL/GenBank/DDBJ whole genome shotgun (WGS) entry which is preliminary data.</text>
</comment>
<dbReference type="InterPro" id="IPR000551">
    <property type="entry name" value="MerR-type_HTH_dom"/>
</dbReference>
<evidence type="ECO:0000256" key="5">
    <source>
        <dbReference type="ARBA" id="ARBA00022695"/>
    </source>
</evidence>
<dbReference type="RefSeq" id="WP_396681720.1">
    <property type="nucleotide sequence ID" value="NZ_JBIRPU010000014.1"/>
</dbReference>
<keyword evidence="7" id="KW-0239">DNA-directed DNA polymerase</keyword>
<evidence type="ECO:0000256" key="8">
    <source>
        <dbReference type="ARBA" id="ARBA00023125"/>
    </source>
</evidence>
<evidence type="ECO:0000256" key="4">
    <source>
        <dbReference type="ARBA" id="ARBA00022679"/>
    </source>
</evidence>
<reference evidence="10 11" key="1">
    <citation type="submission" date="2024-10" db="EMBL/GenBank/DDBJ databases">
        <title>The Natural Products Discovery Center: Release of the First 8490 Sequenced Strains for Exploring Actinobacteria Biosynthetic Diversity.</title>
        <authorList>
            <person name="Kalkreuter E."/>
            <person name="Kautsar S.A."/>
            <person name="Yang D."/>
            <person name="Bader C.D."/>
            <person name="Teijaro C.N."/>
            <person name="Fluegel L."/>
            <person name="Davis C.M."/>
            <person name="Simpson J.R."/>
            <person name="Lauterbach L."/>
            <person name="Steele A.D."/>
            <person name="Gui C."/>
            <person name="Meng S."/>
            <person name="Li G."/>
            <person name="Viehrig K."/>
            <person name="Ye F."/>
            <person name="Su P."/>
            <person name="Kiefer A.F."/>
            <person name="Nichols A."/>
            <person name="Cepeda A.J."/>
            <person name="Yan W."/>
            <person name="Fan B."/>
            <person name="Jiang Y."/>
            <person name="Adhikari A."/>
            <person name="Zheng C.-J."/>
            <person name="Schuster L."/>
            <person name="Cowan T.M."/>
            <person name="Smanski M.J."/>
            <person name="Chevrette M.G."/>
            <person name="De Carvalho L.P.S."/>
            <person name="Shen B."/>
        </authorList>
    </citation>
    <scope>NUCLEOTIDE SEQUENCE [LARGE SCALE GENOMIC DNA]</scope>
    <source>
        <strain evidence="10 11">NPDC021253</strain>
    </source>
</reference>
<evidence type="ECO:0000256" key="3">
    <source>
        <dbReference type="ARBA" id="ARBA00022490"/>
    </source>
</evidence>
<dbReference type="CDD" id="cd00140">
    <property type="entry name" value="beta_clamp"/>
    <property type="match status" value="1"/>
</dbReference>
<evidence type="ECO:0000313" key="11">
    <source>
        <dbReference type="Proteomes" id="UP001611075"/>
    </source>
</evidence>
<accession>A0ABW7SMM1</accession>
<feature type="domain" description="HTH merR-type" evidence="9">
    <location>
        <begin position="7"/>
        <end position="75"/>
    </location>
</feature>
<dbReference type="Proteomes" id="UP001611075">
    <property type="component" value="Unassembled WGS sequence"/>
</dbReference>
<dbReference type="InterPro" id="IPR001001">
    <property type="entry name" value="DNA_polIII_beta"/>
</dbReference>
<keyword evidence="4" id="KW-0808">Transferase</keyword>
<dbReference type="Gene3D" id="3.10.150.10">
    <property type="entry name" value="DNA Polymerase III, subunit A, domain 2"/>
    <property type="match status" value="2"/>
</dbReference>
<dbReference type="CDD" id="cd01107">
    <property type="entry name" value="HTH_BmrR"/>
    <property type="match status" value="1"/>
</dbReference>
<comment type="subcellular location">
    <subcellularLocation>
        <location evidence="1">Cytoplasm</location>
    </subcellularLocation>
</comment>
<evidence type="ECO:0000256" key="7">
    <source>
        <dbReference type="ARBA" id="ARBA00022932"/>
    </source>
</evidence>
<dbReference type="SUPFAM" id="SSF46955">
    <property type="entry name" value="Putative DNA-binding domain"/>
    <property type="match status" value="1"/>
</dbReference>
<keyword evidence="8" id="KW-0238">DNA-binding</keyword>
<evidence type="ECO:0000256" key="1">
    <source>
        <dbReference type="ARBA" id="ARBA00004496"/>
    </source>
</evidence>
<comment type="similarity">
    <text evidence="2">Belongs to the beta sliding clamp family.</text>
</comment>
<dbReference type="InterPro" id="IPR022637">
    <property type="entry name" value="DNA_polIII_beta_cen"/>
</dbReference>
<dbReference type="SMART" id="SM00422">
    <property type="entry name" value="HTH_MERR"/>
    <property type="match status" value="1"/>
</dbReference>
<dbReference type="PANTHER" id="PTHR30478:SF0">
    <property type="entry name" value="BETA SLIDING CLAMP"/>
    <property type="match status" value="1"/>
</dbReference>